<dbReference type="OrthoDB" id="1421013at2759"/>
<accession>A0A2H6KGP1</accession>
<dbReference type="GO" id="GO:0005737">
    <property type="term" value="C:cytoplasm"/>
    <property type="evidence" value="ECO:0007669"/>
    <property type="project" value="UniProtKB-SubCell"/>
</dbReference>
<dbReference type="PANTHER" id="PTHR15341">
    <property type="entry name" value="SUN-COR STEROID HORMONE RECEPTOR CO-REPRESSOR"/>
    <property type="match status" value="1"/>
</dbReference>
<evidence type="ECO:0000313" key="2">
    <source>
        <dbReference type="EMBL" id="GBE62156.1"/>
    </source>
</evidence>
<keyword evidence="1" id="KW-0963">Cytoplasm</keyword>
<comment type="similarity">
    <text evidence="1">Belongs to the C1D family.</text>
</comment>
<comment type="subunit">
    <text evidence="1">Monomer and homodimer.</text>
</comment>
<dbReference type="InterPro" id="IPR011082">
    <property type="entry name" value="Exosome-assoc_fac/DNA_repair"/>
</dbReference>
<keyword evidence="1" id="KW-0698">rRNA processing</keyword>
<dbReference type="GO" id="GO:0000178">
    <property type="term" value="C:exosome (RNase complex)"/>
    <property type="evidence" value="ECO:0007669"/>
    <property type="project" value="TreeGrafter"/>
</dbReference>
<sequence>MLDSTLSTIESKVDECRDLLEQLVESVIGCNIQDELTGLEYSKVFATIAFTFCSLHYVQEKLNGHNPADYPVSRDLLRVKEYMKEINDIMLREKRPRINLTAARKIVRSTTQRSASDVSSQN</sequence>
<evidence type="ECO:0000256" key="1">
    <source>
        <dbReference type="RuleBase" id="RU368003"/>
    </source>
</evidence>
<dbReference type="VEuPathDB" id="PiroplasmaDB:BOVATA_036490"/>
<dbReference type="GO" id="GO:0003677">
    <property type="term" value="F:DNA binding"/>
    <property type="evidence" value="ECO:0007669"/>
    <property type="project" value="UniProtKB-KW"/>
</dbReference>
<organism evidence="2 3">
    <name type="scientific">Babesia ovata</name>
    <dbReference type="NCBI Taxonomy" id="189622"/>
    <lineage>
        <taxon>Eukaryota</taxon>
        <taxon>Sar</taxon>
        <taxon>Alveolata</taxon>
        <taxon>Apicomplexa</taxon>
        <taxon>Aconoidasida</taxon>
        <taxon>Piroplasmida</taxon>
        <taxon>Babesiidae</taxon>
        <taxon>Babesia</taxon>
    </lineage>
</organism>
<dbReference type="AlphaFoldDB" id="A0A2H6KGP1"/>
<dbReference type="GO" id="GO:0003723">
    <property type="term" value="F:RNA binding"/>
    <property type="evidence" value="ECO:0007669"/>
    <property type="project" value="UniProtKB-UniRule"/>
</dbReference>
<dbReference type="GeneID" id="39875926"/>
<dbReference type="Proteomes" id="UP000236319">
    <property type="component" value="Unassembled WGS sequence"/>
</dbReference>
<comment type="caution">
    <text evidence="2">The sequence shown here is derived from an EMBL/GenBank/DDBJ whole genome shotgun (WGS) entry which is preliminary data.</text>
</comment>
<gene>
    <name evidence="2" type="ORF">BOVATA_036490</name>
</gene>
<dbReference type="GO" id="GO:0010468">
    <property type="term" value="P:regulation of gene expression"/>
    <property type="evidence" value="ECO:0007669"/>
    <property type="project" value="TreeGrafter"/>
</dbReference>
<dbReference type="RefSeq" id="XP_028868399.1">
    <property type="nucleotide sequence ID" value="XM_029012566.1"/>
</dbReference>
<comment type="function">
    <text evidence="1">Plays a role in the recruitment of the exosome to pre-rRNA to mediate the 3'-5' end processing of the 5.8S rRNA.</text>
</comment>
<keyword evidence="1" id="KW-0694">RNA-binding</keyword>
<keyword evidence="3" id="KW-1185">Reference proteome</keyword>
<evidence type="ECO:0000313" key="3">
    <source>
        <dbReference type="Proteomes" id="UP000236319"/>
    </source>
</evidence>
<dbReference type="GO" id="GO:0005730">
    <property type="term" value="C:nucleolus"/>
    <property type="evidence" value="ECO:0007669"/>
    <property type="project" value="UniProtKB-SubCell"/>
</dbReference>
<protein>
    <recommendedName>
        <fullName evidence="1">Nuclear nucleic acid-binding protein C1D</fullName>
    </recommendedName>
</protein>
<reference evidence="2 3" key="1">
    <citation type="journal article" date="2017" name="BMC Genomics">
        <title>Whole-genome assembly of Babesia ovata and comparative genomics between closely related pathogens.</title>
        <authorList>
            <person name="Yamagishi J."/>
            <person name="Asada M."/>
            <person name="Hakimi H."/>
            <person name="Tanaka T.Q."/>
            <person name="Sugimoto C."/>
            <person name="Kawazu S."/>
        </authorList>
    </citation>
    <scope>NUCLEOTIDE SEQUENCE [LARGE SCALE GENOMIC DNA]</scope>
    <source>
        <strain evidence="2 3">Miyake</strain>
    </source>
</reference>
<keyword evidence="1" id="KW-0238">DNA-binding</keyword>
<keyword evidence="1" id="KW-0539">Nucleus</keyword>
<dbReference type="PANTHER" id="PTHR15341:SF3">
    <property type="entry name" value="NUCLEAR NUCLEIC ACID-BINDING PROTEIN C1D"/>
    <property type="match status" value="1"/>
</dbReference>
<name>A0A2H6KGP1_9APIC</name>
<dbReference type="EMBL" id="BDSA01000004">
    <property type="protein sequence ID" value="GBE62156.1"/>
    <property type="molecule type" value="Genomic_DNA"/>
</dbReference>
<proteinExistence type="inferred from homology"/>
<comment type="subcellular location">
    <subcellularLocation>
        <location evidence="1">Cytoplasm</location>
    </subcellularLocation>
    <subcellularLocation>
        <location evidence="1">Nucleus</location>
        <location evidence="1">Nucleolus</location>
    </subcellularLocation>
    <subcellularLocation>
        <location evidence="1">Nucleus</location>
    </subcellularLocation>
</comment>
<dbReference type="GO" id="GO:0000460">
    <property type="term" value="P:maturation of 5.8S rRNA"/>
    <property type="evidence" value="ECO:0007669"/>
    <property type="project" value="TreeGrafter"/>
</dbReference>